<dbReference type="GO" id="GO:0008379">
    <property type="term" value="F:thioredoxin peroxidase activity"/>
    <property type="evidence" value="ECO:0007669"/>
    <property type="project" value="InterPro"/>
</dbReference>
<reference evidence="7 8" key="1">
    <citation type="submission" date="2019-02" db="EMBL/GenBank/DDBJ databases">
        <title>Deep-cultivation of Planctomycetes and their phenomic and genomic characterization uncovers novel biology.</title>
        <authorList>
            <person name="Wiegand S."/>
            <person name="Jogler M."/>
            <person name="Boedeker C."/>
            <person name="Pinto D."/>
            <person name="Vollmers J."/>
            <person name="Rivas-Marin E."/>
            <person name="Kohn T."/>
            <person name="Peeters S.H."/>
            <person name="Heuer A."/>
            <person name="Rast P."/>
            <person name="Oberbeckmann S."/>
            <person name="Bunk B."/>
            <person name="Jeske O."/>
            <person name="Meyerdierks A."/>
            <person name="Storesund J.E."/>
            <person name="Kallscheuer N."/>
            <person name="Luecker S."/>
            <person name="Lage O.M."/>
            <person name="Pohl T."/>
            <person name="Merkel B.J."/>
            <person name="Hornburger P."/>
            <person name="Mueller R.-W."/>
            <person name="Bruemmer F."/>
            <person name="Labrenz M."/>
            <person name="Spormann A.M."/>
            <person name="Op den Camp H."/>
            <person name="Overmann J."/>
            <person name="Amann R."/>
            <person name="Jetten M.S.M."/>
            <person name="Mascher T."/>
            <person name="Medema M.H."/>
            <person name="Devos D.P."/>
            <person name="Kaster A.-K."/>
            <person name="Ovreas L."/>
            <person name="Rohde M."/>
            <person name="Galperin M.Y."/>
            <person name="Jogler C."/>
        </authorList>
    </citation>
    <scope>NUCLEOTIDE SEQUENCE [LARGE SCALE GENOMIC DNA]</scope>
    <source>
        <strain evidence="7 8">Pla85_3_4</strain>
    </source>
</reference>
<evidence type="ECO:0000256" key="4">
    <source>
        <dbReference type="ARBA" id="ARBA00023157"/>
    </source>
</evidence>
<gene>
    <name evidence="7" type="primary">tpx</name>
    <name evidence="7" type="ORF">Pla8534_52060</name>
</gene>
<protein>
    <submittedName>
        <fullName evidence="7">Putative thiol peroxidase</fullName>
        <ecNumber evidence="7">1.11.1.-</ecNumber>
    </submittedName>
</protein>
<dbReference type="Gene3D" id="3.40.30.10">
    <property type="entry name" value="Glutaredoxin"/>
    <property type="match status" value="1"/>
</dbReference>
<dbReference type="CDD" id="cd03014">
    <property type="entry name" value="PRX_Atyp2cys"/>
    <property type="match status" value="1"/>
</dbReference>
<dbReference type="RefSeq" id="WP_145056142.1">
    <property type="nucleotide sequence ID" value="NZ_CP036433.1"/>
</dbReference>
<keyword evidence="2" id="KW-0049">Antioxidant</keyword>
<accession>A0A518DZU2</accession>
<dbReference type="PROSITE" id="PS01265">
    <property type="entry name" value="TPX"/>
    <property type="match status" value="1"/>
</dbReference>
<dbReference type="NCBIfam" id="NF001808">
    <property type="entry name" value="PRK00522.1"/>
    <property type="match status" value="1"/>
</dbReference>
<dbReference type="InterPro" id="IPR013766">
    <property type="entry name" value="Thioredoxin_domain"/>
</dbReference>
<dbReference type="PANTHER" id="PTHR43110:SF1">
    <property type="entry name" value="THIOL PEROXIDASE"/>
    <property type="match status" value="1"/>
</dbReference>
<evidence type="ECO:0000256" key="2">
    <source>
        <dbReference type="ARBA" id="ARBA00022862"/>
    </source>
</evidence>
<keyword evidence="3 7" id="KW-0560">Oxidoreductase</keyword>
<evidence type="ECO:0000313" key="8">
    <source>
        <dbReference type="Proteomes" id="UP000317648"/>
    </source>
</evidence>
<evidence type="ECO:0000256" key="3">
    <source>
        <dbReference type="ARBA" id="ARBA00023002"/>
    </source>
</evidence>
<dbReference type="EC" id="1.11.1.-" evidence="7"/>
<dbReference type="Pfam" id="PF08534">
    <property type="entry name" value="Redoxin"/>
    <property type="match status" value="1"/>
</dbReference>
<evidence type="ECO:0000256" key="1">
    <source>
        <dbReference type="ARBA" id="ARBA00022559"/>
    </source>
</evidence>
<dbReference type="AlphaFoldDB" id="A0A518DZU2"/>
<dbReference type="KEGG" id="lcre:Pla8534_52060"/>
<dbReference type="InterPro" id="IPR036249">
    <property type="entry name" value="Thioredoxin-like_sf"/>
</dbReference>
<dbReference type="PROSITE" id="PS51352">
    <property type="entry name" value="THIOREDOXIN_2"/>
    <property type="match status" value="1"/>
</dbReference>
<dbReference type="SUPFAM" id="SSF52833">
    <property type="entry name" value="Thioredoxin-like"/>
    <property type="match status" value="1"/>
</dbReference>
<proteinExistence type="predicted"/>
<evidence type="ECO:0000313" key="7">
    <source>
        <dbReference type="EMBL" id="QDU97360.1"/>
    </source>
</evidence>
<keyword evidence="4" id="KW-1015">Disulfide bond</keyword>
<dbReference type="OrthoDB" id="9781543at2"/>
<organism evidence="7 8">
    <name type="scientific">Lignipirellula cremea</name>
    <dbReference type="NCBI Taxonomy" id="2528010"/>
    <lineage>
        <taxon>Bacteria</taxon>
        <taxon>Pseudomonadati</taxon>
        <taxon>Planctomycetota</taxon>
        <taxon>Planctomycetia</taxon>
        <taxon>Pirellulales</taxon>
        <taxon>Pirellulaceae</taxon>
        <taxon>Lignipirellula</taxon>
    </lineage>
</organism>
<evidence type="ECO:0000256" key="5">
    <source>
        <dbReference type="ARBA" id="ARBA00023284"/>
    </source>
</evidence>
<name>A0A518DZU2_9BACT</name>
<dbReference type="InterPro" id="IPR002065">
    <property type="entry name" value="TPX"/>
</dbReference>
<dbReference type="InterPro" id="IPR013740">
    <property type="entry name" value="Redoxin"/>
</dbReference>
<dbReference type="InterPro" id="IPR050455">
    <property type="entry name" value="Tpx_Peroxidase_subfamily"/>
</dbReference>
<dbReference type="Proteomes" id="UP000317648">
    <property type="component" value="Chromosome"/>
</dbReference>
<keyword evidence="8" id="KW-1185">Reference proteome</keyword>
<dbReference type="PANTHER" id="PTHR43110">
    <property type="entry name" value="THIOL PEROXIDASE"/>
    <property type="match status" value="1"/>
</dbReference>
<evidence type="ECO:0000259" key="6">
    <source>
        <dbReference type="PROSITE" id="PS51352"/>
    </source>
</evidence>
<dbReference type="InterPro" id="IPR018219">
    <property type="entry name" value="Tpx_CS"/>
</dbReference>
<keyword evidence="5" id="KW-0676">Redox-active center</keyword>
<sequence>MSRPEAVTFKGNALTLAGQELAAGQSAPDFTLHFYKDGLKTLTLADLKGKPSLVSVVPSLDTGVCAIQTKKFNEELAGLGDKVNAVTVSLDLPFAQGRFCGAENITNMRTASDYQNRNFGESWGLLIEELKLLARAVYVLDADGKVVYAEVCPEVTSEPNYDAALQALKSA</sequence>
<feature type="domain" description="Thioredoxin" evidence="6">
    <location>
        <begin position="21"/>
        <end position="171"/>
    </location>
</feature>
<keyword evidence="1 7" id="KW-0575">Peroxidase</keyword>
<dbReference type="EMBL" id="CP036433">
    <property type="protein sequence ID" value="QDU97360.1"/>
    <property type="molecule type" value="Genomic_DNA"/>
</dbReference>